<name>A0ABN0VN27_9ACTN</name>
<evidence type="ECO:0000313" key="1">
    <source>
        <dbReference type="EMBL" id="GAA0312374.1"/>
    </source>
</evidence>
<organism evidence="1 2">
    <name type="scientific">Streptomyces polychromogenes</name>
    <dbReference type="NCBI Taxonomy" id="67342"/>
    <lineage>
        <taxon>Bacteria</taxon>
        <taxon>Bacillati</taxon>
        <taxon>Actinomycetota</taxon>
        <taxon>Actinomycetes</taxon>
        <taxon>Kitasatosporales</taxon>
        <taxon>Streptomycetaceae</taxon>
        <taxon>Streptomyces</taxon>
    </lineage>
</organism>
<dbReference type="RefSeq" id="WP_344166211.1">
    <property type="nucleotide sequence ID" value="NZ_BAAABV010000024.1"/>
</dbReference>
<protein>
    <submittedName>
        <fullName evidence="1">TIGR04222 domain-containing membrane protein</fullName>
    </submittedName>
</protein>
<evidence type="ECO:0000313" key="2">
    <source>
        <dbReference type="Proteomes" id="UP001501867"/>
    </source>
</evidence>
<dbReference type="InterPro" id="IPR026467">
    <property type="entry name" value="Ser/Gly_Cys_C_dom"/>
</dbReference>
<keyword evidence="2" id="KW-1185">Reference proteome</keyword>
<dbReference type="EMBL" id="BAAABV010000024">
    <property type="protein sequence ID" value="GAA0312374.1"/>
    <property type="molecule type" value="Genomic_DNA"/>
</dbReference>
<dbReference type="Proteomes" id="UP001501867">
    <property type="component" value="Unassembled WGS sequence"/>
</dbReference>
<accession>A0ABN0VN27</accession>
<reference evidence="1 2" key="1">
    <citation type="journal article" date="2019" name="Int. J. Syst. Evol. Microbiol.">
        <title>The Global Catalogue of Microorganisms (GCM) 10K type strain sequencing project: providing services to taxonomists for standard genome sequencing and annotation.</title>
        <authorList>
            <consortium name="The Broad Institute Genomics Platform"/>
            <consortium name="The Broad Institute Genome Sequencing Center for Infectious Disease"/>
            <person name="Wu L."/>
            <person name="Ma J."/>
        </authorList>
    </citation>
    <scope>NUCLEOTIDE SEQUENCE [LARGE SCALE GENOMIC DNA]</scope>
    <source>
        <strain evidence="1 2">JCM 4505</strain>
    </source>
</reference>
<dbReference type="NCBIfam" id="TIGR04222">
    <property type="entry name" value="near_uncomplex"/>
    <property type="match status" value="1"/>
</dbReference>
<comment type="caution">
    <text evidence="1">The sequence shown here is derived from an EMBL/GenBank/DDBJ whole genome shotgun (WGS) entry which is preliminary data.</text>
</comment>
<sequence>MLWILFLLLAWAGVLVSAARLLRAASAAAGPAPAPAGRPRAPLTLYEAAYLAGGPERVAVLTLLSMERRRRLLLAHTGWATVVDPVARDAYERSVLGAFGPDGQSPVAAVRRAAAAHTAVRALADRLAEAGLAVPERVRDAVADGVRSVRRAGVLVVAMAAAALAVPADGATVEGVAYWFALPLLLTVCCLAVAGSGGCAHSPWASPAGQRLLAALDRDRSPADPLAAVAVRGPRAVRDPGLRAALTGRTAGWTAGRAGAP</sequence>
<proteinExistence type="predicted"/>
<gene>
    <name evidence="1" type="ORF">GCM10010302_59040</name>
</gene>